<evidence type="ECO:0000256" key="9">
    <source>
        <dbReference type="ARBA" id="ARBA00022840"/>
    </source>
</evidence>
<dbReference type="PANTHER" id="PTHR43047:SF72">
    <property type="entry name" value="OSMOSENSING HISTIDINE PROTEIN KINASE SLN1"/>
    <property type="match status" value="1"/>
</dbReference>
<dbReference type="GO" id="GO:0009927">
    <property type="term" value="F:histidine phosphotransfer kinase activity"/>
    <property type="evidence" value="ECO:0007669"/>
    <property type="project" value="TreeGrafter"/>
</dbReference>
<keyword evidence="9" id="KW-0067">ATP-binding</keyword>
<keyword evidence="5" id="KW-0597">Phosphoprotein</keyword>
<proteinExistence type="predicted"/>
<evidence type="ECO:0000313" key="14">
    <source>
        <dbReference type="EMBL" id="UEL46861.1"/>
    </source>
</evidence>
<keyword evidence="12" id="KW-0812">Transmembrane</keyword>
<evidence type="ECO:0000313" key="15">
    <source>
        <dbReference type="Proteomes" id="UP001198983"/>
    </source>
</evidence>
<dbReference type="SUPFAM" id="SSF55874">
    <property type="entry name" value="ATPase domain of HSP90 chaperone/DNA topoisomerase II/histidine kinase"/>
    <property type="match status" value="1"/>
</dbReference>
<feature type="transmembrane region" description="Helical" evidence="12">
    <location>
        <begin position="118"/>
        <end position="138"/>
    </location>
</feature>
<dbReference type="RefSeq" id="WP_074915382.1">
    <property type="nucleotide sequence ID" value="NZ_CP081135.1"/>
</dbReference>
<dbReference type="InterPro" id="IPR005467">
    <property type="entry name" value="His_kinase_dom"/>
</dbReference>
<dbReference type="InterPro" id="IPR036097">
    <property type="entry name" value="HisK_dim/P_sf"/>
</dbReference>
<evidence type="ECO:0000256" key="12">
    <source>
        <dbReference type="SAM" id="Phobius"/>
    </source>
</evidence>
<organism evidence="14 15">
    <name type="scientific">Terrisporobacter hibernicus</name>
    <dbReference type="NCBI Taxonomy" id="2813371"/>
    <lineage>
        <taxon>Bacteria</taxon>
        <taxon>Bacillati</taxon>
        <taxon>Bacillota</taxon>
        <taxon>Clostridia</taxon>
        <taxon>Peptostreptococcales</taxon>
        <taxon>Peptostreptococcaceae</taxon>
        <taxon>Terrisporobacter</taxon>
    </lineage>
</organism>
<feature type="domain" description="Histidine kinase" evidence="13">
    <location>
        <begin position="548"/>
        <end position="767"/>
    </location>
</feature>
<dbReference type="InterPro" id="IPR036890">
    <property type="entry name" value="HATPase_C_sf"/>
</dbReference>
<dbReference type="GO" id="GO:0000155">
    <property type="term" value="F:phosphorelay sensor kinase activity"/>
    <property type="evidence" value="ECO:0007669"/>
    <property type="project" value="InterPro"/>
</dbReference>
<dbReference type="Gene3D" id="1.10.287.130">
    <property type="match status" value="1"/>
</dbReference>
<feature type="transmembrane region" description="Helical" evidence="12">
    <location>
        <begin position="12"/>
        <end position="29"/>
    </location>
</feature>
<dbReference type="FunFam" id="3.30.565.10:FF:000023">
    <property type="entry name" value="PAS domain-containing sensor histidine kinase"/>
    <property type="match status" value="1"/>
</dbReference>
<sequence>MILNEYGELLYLSKIITNIAIPVLLIFIYKTSKDKSMFLILPLFILELLIIQLKQYNIRSIMNYTAEISFVIIFLKLLILFQIKIKSKSNLKKYILPIVFTIGLVYTSHYGSMTMDGIYEILINLCILSIICINVIYIKHKENELNKNKFRMNKQYISRTIKEIEDETYVQSYMREEIKTVNDKLSSIVEVINIPIIILNASNFKCIFKNKYFDEFIIENNYNVKNFDFSDFISNELNKDPKKIFNQISKMDFGKENFLQIEFVNKKYKLVLVKDYFEGGERIICELKDITEISLEEDKLKKSELRYKTLMDILSDGVLIHDGENISYINKIGLDIFDLDSSIKNVWTMDKLEKRISKDSKDEFLHNIFTLKNGVKDQEKSQLELENGKIIDFISSTFRLNGKKMILSIVSDCTEHEVALNKLDENKETYYGLIQTLPEGIILVNKYTKKQVYTNKYMMRILKDMGVDNFNKIIDTYLDNNEEINFKTFYMNQEKNKKISIAIEQVPKQDNLLVIVRDLEIEQQLESVYNKLQMIKERNKFKTEFLTRASSIIKKPINTIFEINKFLDNNKDIYNYDGVRSYTKTVKQNSYRLKRLLNNIEEISKIEAGIYYRDYKIYDIVKYLEELVLLCKEYTKPKNLDISFESNKREVLIFMDKEKIEKIILNLLSNAIKFTEKGGKIKVLLKVDKKDITIAIKDNGSGIPSNKIDFIFENFEQVNRSLSRTAEGTGVGLYLVKKLALVHHAKIQVNSKIGYGSKFEVILKGNYLESTKENKHKLENIIIDRESIDLEFSDIYLA</sequence>
<dbReference type="InterPro" id="IPR000014">
    <property type="entry name" value="PAS"/>
</dbReference>
<evidence type="ECO:0000256" key="6">
    <source>
        <dbReference type="ARBA" id="ARBA00022679"/>
    </source>
</evidence>
<comment type="catalytic activity">
    <reaction evidence="1">
        <text>ATP + protein L-histidine = ADP + protein N-phospho-L-histidine.</text>
        <dbReference type="EC" id="2.7.13.3"/>
    </reaction>
</comment>
<gene>
    <name evidence="14" type="ORF">JW646_14630</name>
</gene>
<feature type="transmembrane region" description="Helical" evidence="12">
    <location>
        <begin position="61"/>
        <end position="82"/>
    </location>
</feature>
<keyword evidence="8 14" id="KW-0418">Kinase</keyword>
<dbReference type="InterPro" id="IPR003594">
    <property type="entry name" value="HATPase_dom"/>
</dbReference>
<protein>
    <recommendedName>
        <fullName evidence="3">histidine kinase</fullName>
        <ecNumber evidence="3">2.7.13.3</ecNumber>
    </recommendedName>
</protein>
<keyword evidence="4" id="KW-1003">Cell membrane</keyword>
<dbReference type="Gene3D" id="3.30.565.10">
    <property type="entry name" value="Histidine kinase-like ATPase, C-terminal domain"/>
    <property type="match status" value="1"/>
</dbReference>
<evidence type="ECO:0000256" key="10">
    <source>
        <dbReference type="ARBA" id="ARBA00023012"/>
    </source>
</evidence>
<dbReference type="GO" id="GO:0005886">
    <property type="term" value="C:plasma membrane"/>
    <property type="evidence" value="ECO:0007669"/>
    <property type="project" value="UniProtKB-SubCell"/>
</dbReference>
<dbReference type="Pfam" id="PF02518">
    <property type="entry name" value="HATPase_c"/>
    <property type="match status" value="1"/>
</dbReference>
<evidence type="ECO:0000259" key="13">
    <source>
        <dbReference type="PROSITE" id="PS50109"/>
    </source>
</evidence>
<dbReference type="InterPro" id="IPR004358">
    <property type="entry name" value="Sig_transdc_His_kin-like_C"/>
</dbReference>
<dbReference type="PANTHER" id="PTHR43047">
    <property type="entry name" value="TWO-COMPONENT HISTIDINE PROTEIN KINASE"/>
    <property type="match status" value="1"/>
</dbReference>
<evidence type="ECO:0000256" key="2">
    <source>
        <dbReference type="ARBA" id="ARBA00004236"/>
    </source>
</evidence>
<dbReference type="SMART" id="SM00387">
    <property type="entry name" value="HATPase_c"/>
    <property type="match status" value="1"/>
</dbReference>
<dbReference type="SUPFAM" id="SSF47384">
    <property type="entry name" value="Homodimeric domain of signal transducing histidine kinase"/>
    <property type="match status" value="1"/>
</dbReference>
<evidence type="ECO:0000256" key="1">
    <source>
        <dbReference type="ARBA" id="ARBA00000085"/>
    </source>
</evidence>
<name>A0AAX2ZCV3_9FIRM</name>
<dbReference type="KEGG" id="tem:JW646_14630"/>
<dbReference type="Gene3D" id="3.30.450.20">
    <property type="entry name" value="PAS domain"/>
    <property type="match status" value="1"/>
</dbReference>
<dbReference type="PROSITE" id="PS50109">
    <property type="entry name" value="HIS_KIN"/>
    <property type="match status" value="1"/>
</dbReference>
<dbReference type="GO" id="GO:0005524">
    <property type="term" value="F:ATP binding"/>
    <property type="evidence" value="ECO:0007669"/>
    <property type="project" value="UniProtKB-KW"/>
</dbReference>
<keyword evidence="10" id="KW-0902">Two-component regulatory system</keyword>
<keyword evidence="7" id="KW-0547">Nucleotide-binding</keyword>
<dbReference type="Pfam" id="PF13188">
    <property type="entry name" value="PAS_8"/>
    <property type="match status" value="1"/>
</dbReference>
<dbReference type="Proteomes" id="UP001198983">
    <property type="component" value="Chromosome"/>
</dbReference>
<evidence type="ECO:0000256" key="11">
    <source>
        <dbReference type="ARBA" id="ARBA00023136"/>
    </source>
</evidence>
<accession>A0AAX2ZCV3</accession>
<evidence type="ECO:0000256" key="4">
    <source>
        <dbReference type="ARBA" id="ARBA00022475"/>
    </source>
</evidence>
<keyword evidence="12" id="KW-1133">Transmembrane helix</keyword>
<keyword evidence="15" id="KW-1185">Reference proteome</keyword>
<dbReference type="AlphaFoldDB" id="A0AAX2ZCV3"/>
<dbReference type="PRINTS" id="PR00344">
    <property type="entry name" value="BCTRLSENSOR"/>
</dbReference>
<evidence type="ECO:0000256" key="5">
    <source>
        <dbReference type="ARBA" id="ARBA00022553"/>
    </source>
</evidence>
<dbReference type="EC" id="2.7.13.3" evidence="3"/>
<feature type="transmembrane region" description="Helical" evidence="12">
    <location>
        <begin position="36"/>
        <end position="55"/>
    </location>
</feature>
<evidence type="ECO:0000256" key="8">
    <source>
        <dbReference type="ARBA" id="ARBA00022777"/>
    </source>
</evidence>
<evidence type="ECO:0000256" key="7">
    <source>
        <dbReference type="ARBA" id="ARBA00022741"/>
    </source>
</evidence>
<feature type="transmembrane region" description="Helical" evidence="12">
    <location>
        <begin position="94"/>
        <end position="112"/>
    </location>
</feature>
<reference evidence="14 15" key="1">
    <citation type="journal article" date="2023" name="Int. J. Syst. Evol. Microbiol.">
        <title>Terrisporobacter hibernicus sp. nov., isolated from bovine faeces in Northern Ireland.</title>
        <authorList>
            <person name="Mitchell M."/>
            <person name="Nguyen S.V."/>
            <person name="Connor M."/>
            <person name="Fairley D.J."/>
            <person name="Donoghue O."/>
            <person name="Marshall H."/>
            <person name="Koolman L."/>
            <person name="McMullan G."/>
            <person name="Schaffer K.E."/>
            <person name="McGrath J.W."/>
            <person name="Fanning S."/>
        </authorList>
    </citation>
    <scope>NUCLEOTIDE SEQUENCE [LARGE SCALE GENOMIC DNA]</scope>
    <source>
        <strain evidence="14 15">MCA3</strain>
    </source>
</reference>
<dbReference type="EMBL" id="CP081135">
    <property type="protein sequence ID" value="UEL46861.1"/>
    <property type="molecule type" value="Genomic_DNA"/>
</dbReference>
<keyword evidence="11 12" id="KW-0472">Membrane</keyword>
<evidence type="ECO:0000256" key="3">
    <source>
        <dbReference type="ARBA" id="ARBA00012438"/>
    </source>
</evidence>
<keyword evidence="6" id="KW-0808">Transferase</keyword>
<comment type="subcellular location">
    <subcellularLocation>
        <location evidence="2">Cell membrane</location>
    </subcellularLocation>
</comment>